<comment type="caution">
    <text evidence="1">The sequence shown here is derived from an EMBL/GenBank/DDBJ whole genome shotgun (WGS) entry which is preliminary data.</text>
</comment>
<evidence type="ECO:0000313" key="2">
    <source>
        <dbReference type="Proteomes" id="UP000605568"/>
    </source>
</evidence>
<gene>
    <name evidence="1" type="ORF">GCM10017774_38390</name>
</gene>
<dbReference type="EMBL" id="BNAR01000005">
    <property type="protein sequence ID" value="GHH42277.1"/>
    <property type="molecule type" value="Genomic_DNA"/>
</dbReference>
<sequence length="83" mass="9471">MRMQLSCTWSRRTKTMQRQNVRLDSSRLGSAERAENYVHAYSWRTPAETVPSEYREAFDPGQAQGVAVGLARVLLSQDRKLVA</sequence>
<keyword evidence="2" id="KW-1185">Reference proteome</keyword>
<accession>A0ABQ3MPM5</accession>
<evidence type="ECO:0000313" key="1">
    <source>
        <dbReference type="EMBL" id="GHH42277.1"/>
    </source>
</evidence>
<name>A0ABQ3MPM5_9PSEU</name>
<dbReference type="Proteomes" id="UP000605568">
    <property type="component" value="Unassembled WGS sequence"/>
</dbReference>
<reference evidence="2" key="1">
    <citation type="journal article" date="2019" name="Int. J. Syst. Evol. Microbiol.">
        <title>The Global Catalogue of Microorganisms (GCM) 10K type strain sequencing project: providing services to taxonomists for standard genome sequencing and annotation.</title>
        <authorList>
            <consortium name="The Broad Institute Genomics Platform"/>
            <consortium name="The Broad Institute Genome Sequencing Center for Infectious Disease"/>
            <person name="Wu L."/>
            <person name="Ma J."/>
        </authorList>
    </citation>
    <scope>NUCLEOTIDE SEQUENCE [LARGE SCALE GENOMIC DNA]</scope>
    <source>
        <strain evidence="2">CGMCC 4.7367</strain>
    </source>
</reference>
<organism evidence="1 2">
    <name type="scientific">Lentzea cavernae</name>
    <dbReference type="NCBI Taxonomy" id="2020703"/>
    <lineage>
        <taxon>Bacteria</taxon>
        <taxon>Bacillati</taxon>
        <taxon>Actinomycetota</taxon>
        <taxon>Actinomycetes</taxon>
        <taxon>Pseudonocardiales</taxon>
        <taxon>Pseudonocardiaceae</taxon>
        <taxon>Lentzea</taxon>
    </lineage>
</organism>
<proteinExistence type="predicted"/>
<protein>
    <submittedName>
        <fullName evidence="1">Uncharacterized protein</fullName>
    </submittedName>
</protein>